<reference evidence="7 8" key="1">
    <citation type="submission" date="2017-04" db="EMBL/GenBank/DDBJ databases">
        <authorList>
            <person name="Afonso C.L."/>
            <person name="Miller P.J."/>
            <person name="Scott M.A."/>
            <person name="Spackman E."/>
            <person name="Goraichik I."/>
            <person name="Dimitrov K.M."/>
            <person name="Suarez D.L."/>
            <person name="Swayne D.E."/>
        </authorList>
    </citation>
    <scope>NUCLEOTIDE SEQUENCE [LARGE SCALE GENOMIC DNA]</scope>
    <source>
        <strain evidence="7 8">DSM 12555</strain>
    </source>
</reference>
<dbReference type="InterPro" id="IPR036388">
    <property type="entry name" value="WH-like_DNA-bd_sf"/>
</dbReference>
<dbReference type="GO" id="GO:0003677">
    <property type="term" value="F:DNA binding"/>
    <property type="evidence" value="ECO:0007669"/>
    <property type="project" value="UniProtKB-KW"/>
</dbReference>
<dbReference type="SUPFAM" id="SSF100950">
    <property type="entry name" value="NagB/RpiA/CoA transferase-like"/>
    <property type="match status" value="1"/>
</dbReference>
<dbReference type="Pfam" id="PF21715">
    <property type="entry name" value="CggR_N"/>
    <property type="match status" value="1"/>
</dbReference>
<dbReference type="AlphaFoldDB" id="A0A1W1XJE5"/>
<keyword evidence="3" id="KW-0238">DNA-binding</keyword>
<dbReference type="InterPro" id="IPR048715">
    <property type="entry name" value="CggR_N"/>
</dbReference>
<name>A0A1W1XJE5_9CLOT</name>
<dbReference type="Proteomes" id="UP000192468">
    <property type="component" value="Unassembled WGS sequence"/>
</dbReference>
<evidence type="ECO:0000313" key="7">
    <source>
        <dbReference type="EMBL" id="SMC23937.1"/>
    </source>
</evidence>
<organism evidence="7 8">
    <name type="scientific">Clostridium acidisoli DSM 12555</name>
    <dbReference type="NCBI Taxonomy" id="1121291"/>
    <lineage>
        <taxon>Bacteria</taxon>
        <taxon>Bacillati</taxon>
        <taxon>Bacillota</taxon>
        <taxon>Clostridia</taxon>
        <taxon>Eubacteriales</taxon>
        <taxon>Clostridiaceae</taxon>
        <taxon>Clostridium</taxon>
    </lineage>
</organism>
<evidence type="ECO:0000256" key="3">
    <source>
        <dbReference type="ARBA" id="ARBA00023125"/>
    </source>
</evidence>
<dbReference type="STRING" id="1121291.SAMN02745134_02040"/>
<protein>
    <submittedName>
        <fullName evidence="7">Central glycolytic genes regulator</fullName>
    </submittedName>
</protein>
<dbReference type="Gene3D" id="3.40.50.1360">
    <property type="match status" value="1"/>
</dbReference>
<dbReference type="Pfam" id="PF04198">
    <property type="entry name" value="Sugar-bind"/>
    <property type="match status" value="1"/>
</dbReference>
<dbReference type="Gene3D" id="1.10.10.10">
    <property type="entry name" value="Winged helix-like DNA-binding domain superfamily/Winged helix DNA-binding domain"/>
    <property type="match status" value="1"/>
</dbReference>
<accession>A0A1W1XJE5</accession>
<dbReference type="GO" id="GO:0030246">
    <property type="term" value="F:carbohydrate binding"/>
    <property type="evidence" value="ECO:0007669"/>
    <property type="project" value="InterPro"/>
</dbReference>
<feature type="domain" description="CggR N-terminal DNA binding" evidence="6">
    <location>
        <begin position="31"/>
        <end position="100"/>
    </location>
</feature>
<feature type="domain" description="Sugar-binding" evidence="5">
    <location>
        <begin position="102"/>
        <end position="349"/>
    </location>
</feature>
<sequence length="353" mass="39310">MLGRSWASEVVKLHEILKLQKKIVPELMDLLEKRYNILRTIYYNQPIGRRILANKLEIGERVVRTEINFLKKQNLINIGTPGMSVTYEGEEVIDKLKNFIREFKGLTEIEGLIKEKLNIKKVIIVPGSIDEDTTVMNELGRTAAKYVENIIQDGNIIAITGGTSIKKVIDNFTENCHFPHAIVVPARGGMDRKVETEANTLAANLANKLDATYKLLHVPDNLSNEALSTILNEKSIKDVIETIHRANIIVYGVGRADEMSRRRGLSKEETLRILEQGSVGEAFGYFFDNAGEVVYATPSVGLKIEDINNVDNLIAVAGEKTKAEAIVSTQLNNEKSVLVTDEGTAIEIVKLLN</sequence>
<dbReference type="InterPro" id="IPR036390">
    <property type="entry name" value="WH_DNA-bd_sf"/>
</dbReference>
<evidence type="ECO:0000256" key="4">
    <source>
        <dbReference type="ARBA" id="ARBA00023163"/>
    </source>
</evidence>
<evidence type="ECO:0000313" key="8">
    <source>
        <dbReference type="Proteomes" id="UP000192468"/>
    </source>
</evidence>
<dbReference type="SUPFAM" id="SSF46785">
    <property type="entry name" value="Winged helix' DNA-binding domain"/>
    <property type="match status" value="1"/>
</dbReference>
<dbReference type="PANTHER" id="PTHR34294:SF5">
    <property type="entry name" value="CENTRAL GLYCOLYTIC GENES REGULATOR"/>
    <property type="match status" value="1"/>
</dbReference>
<dbReference type="PANTHER" id="PTHR34294">
    <property type="entry name" value="TRANSCRIPTIONAL REGULATOR-RELATED"/>
    <property type="match status" value="1"/>
</dbReference>
<proteinExistence type="inferred from homology"/>
<keyword evidence="4" id="KW-0804">Transcription</keyword>
<dbReference type="InterPro" id="IPR051054">
    <property type="entry name" value="SorC_transcr_regulators"/>
</dbReference>
<evidence type="ECO:0000259" key="6">
    <source>
        <dbReference type="Pfam" id="PF21715"/>
    </source>
</evidence>
<comment type="similarity">
    <text evidence="1">Belongs to the SorC transcriptional regulatory family.</text>
</comment>
<dbReference type="InterPro" id="IPR007324">
    <property type="entry name" value="Sugar-bd_dom_put"/>
</dbReference>
<dbReference type="InterPro" id="IPR037171">
    <property type="entry name" value="NagB/RpiA_transferase-like"/>
</dbReference>
<evidence type="ECO:0000256" key="2">
    <source>
        <dbReference type="ARBA" id="ARBA00023015"/>
    </source>
</evidence>
<keyword evidence="2" id="KW-0805">Transcription regulation</keyword>
<evidence type="ECO:0000256" key="1">
    <source>
        <dbReference type="ARBA" id="ARBA00010466"/>
    </source>
</evidence>
<dbReference type="EMBL" id="FWXH01000006">
    <property type="protein sequence ID" value="SMC23937.1"/>
    <property type="molecule type" value="Genomic_DNA"/>
</dbReference>
<gene>
    <name evidence="7" type="ORF">SAMN02745134_02040</name>
</gene>
<keyword evidence="8" id="KW-1185">Reference proteome</keyword>
<evidence type="ECO:0000259" key="5">
    <source>
        <dbReference type="Pfam" id="PF04198"/>
    </source>
</evidence>